<feature type="region of interest" description="Disordered" evidence="6">
    <location>
        <begin position="1"/>
        <end position="105"/>
    </location>
</feature>
<keyword evidence="1" id="KW-0479">Metal-binding</keyword>
<dbReference type="CDD" id="cd01878">
    <property type="entry name" value="HflX"/>
    <property type="match status" value="1"/>
</dbReference>
<dbReference type="PROSITE" id="PS51705">
    <property type="entry name" value="G_HFLX"/>
    <property type="match status" value="1"/>
</dbReference>
<organism evidence="8 9">
    <name type="scientific">Pseudoglutamicibacter albus</name>
    <dbReference type="NCBI Taxonomy" id="98671"/>
    <lineage>
        <taxon>Bacteria</taxon>
        <taxon>Bacillati</taxon>
        <taxon>Actinomycetota</taxon>
        <taxon>Actinomycetes</taxon>
        <taxon>Micrococcales</taxon>
        <taxon>Micrococcaceae</taxon>
        <taxon>Pseudoglutamicibacter</taxon>
    </lineage>
</organism>
<feature type="region of interest" description="Disordered" evidence="6">
    <location>
        <begin position="112"/>
        <end position="131"/>
    </location>
</feature>
<dbReference type="SUPFAM" id="SSF52540">
    <property type="entry name" value="P-loop containing nucleoside triphosphate hydrolases"/>
    <property type="match status" value="1"/>
</dbReference>
<dbReference type="HAMAP" id="MF_00900">
    <property type="entry name" value="GTPase_HflX"/>
    <property type="match status" value="1"/>
</dbReference>
<keyword evidence="9" id="KW-1185">Reference proteome</keyword>
<dbReference type="InterPro" id="IPR025121">
    <property type="entry name" value="GTPase_HflX_N"/>
</dbReference>
<dbReference type="Pfam" id="PF16360">
    <property type="entry name" value="GTP-bdg_M"/>
    <property type="match status" value="1"/>
</dbReference>
<dbReference type="InterPro" id="IPR006073">
    <property type="entry name" value="GTP-bd"/>
</dbReference>
<evidence type="ECO:0000259" key="7">
    <source>
        <dbReference type="PROSITE" id="PS51705"/>
    </source>
</evidence>
<dbReference type="InterPro" id="IPR027417">
    <property type="entry name" value="P-loop_NTPase"/>
</dbReference>
<feature type="domain" description="Hflx-type G" evidence="7">
    <location>
        <begin position="360"/>
        <end position="524"/>
    </location>
</feature>
<accession>A0ABU1YXZ9</accession>
<feature type="region of interest" description="Disordered" evidence="6">
    <location>
        <begin position="580"/>
        <end position="604"/>
    </location>
</feature>
<dbReference type="PANTHER" id="PTHR10229:SF0">
    <property type="entry name" value="GTP-BINDING PROTEIN 6-RELATED"/>
    <property type="match status" value="1"/>
</dbReference>
<protein>
    <recommendedName>
        <fullName evidence="5">GTPase HflX</fullName>
    </recommendedName>
    <alternativeName>
        <fullName evidence="5">GTP-binding protein HflX</fullName>
    </alternativeName>
</protein>
<evidence type="ECO:0000256" key="3">
    <source>
        <dbReference type="ARBA" id="ARBA00022842"/>
    </source>
</evidence>
<dbReference type="Gene3D" id="3.40.50.11060">
    <property type="entry name" value="GTPase HflX, N-terminal domain"/>
    <property type="match status" value="1"/>
</dbReference>
<dbReference type="NCBIfam" id="TIGR03156">
    <property type="entry name" value="GTP_HflX"/>
    <property type="match status" value="1"/>
</dbReference>
<proteinExistence type="inferred from homology"/>
<keyword evidence="5" id="KW-0963">Cytoplasm</keyword>
<evidence type="ECO:0000313" key="9">
    <source>
        <dbReference type="Proteomes" id="UP001180715"/>
    </source>
</evidence>
<evidence type="ECO:0000313" key="8">
    <source>
        <dbReference type="EMBL" id="MDR7293219.1"/>
    </source>
</evidence>
<dbReference type="InterPro" id="IPR030394">
    <property type="entry name" value="G_HFLX_dom"/>
</dbReference>
<feature type="compositionally biased region" description="Basic and acidic residues" evidence="6">
    <location>
        <begin position="48"/>
        <end position="64"/>
    </location>
</feature>
<dbReference type="InterPro" id="IPR032305">
    <property type="entry name" value="GTP-bd_M"/>
</dbReference>
<reference evidence="8" key="1">
    <citation type="submission" date="2023-07" db="EMBL/GenBank/DDBJ databases">
        <title>Sequencing the genomes of 1000 actinobacteria strains.</title>
        <authorList>
            <person name="Klenk H.-P."/>
        </authorList>
    </citation>
    <scope>NUCLEOTIDE SEQUENCE</scope>
    <source>
        <strain evidence="8">DSM 13068</strain>
    </source>
</reference>
<keyword evidence="4 5" id="KW-0342">GTP-binding</keyword>
<comment type="similarity">
    <text evidence="5">Belongs to the TRAFAC class OBG-HflX-like GTPase superfamily. HflX GTPase family.</text>
</comment>
<feature type="compositionally biased region" description="Basic and acidic residues" evidence="6">
    <location>
        <begin position="75"/>
        <end position="88"/>
    </location>
</feature>
<evidence type="ECO:0000256" key="5">
    <source>
        <dbReference type="HAMAP-Rule" id="MF_00900"/>
    </source>
</evidence>
<feature type="compositionally biased region" description="Basic and acidic residues" evidence="6">
    <location>
        <begin position="22"/>
        <end position="39"/>
    </location>
</feature>
<evidence type="ECO:0000256" key="1">
    <source>
        <dbReference type="ARBA" id="ARBA00022723"/>
    </source>
</evidence>
<comment type="function">
    <text evidence="5">GTPase that associates with the 50S ribosomal subunit and may have a role during protein synthesis or ribosome biogenesis.</text>
</comment>
<comment type="caution">
    <text evidence="8">The sequence shown here is derived from an EMBL/GenBank/DDBJ whole genome shotgun (WGS) entry which is preliminary data.</text>
</comment>
<evidence type="ECO:0000256" key="4">
    <source>
        <dbReference type="ARBA" id="ARBA00023134"/>
    </source>
</evidence>
<evidence type="ECO:0000256" key="2">
    <source>
        <dbReference type="ARBA" id="ARBA00022741"/>
    </source>
</evidence>
<dbReference type="PRINTS" id="PR00326">
    <property type="entry name" value="GTP1OBG"/>
</dbReference>
<dbReference type="RefSeq" id="WP_310245973.1">
    <property type="nucleotide sequence ID" value="NZ_JAVDXX010000001.1"/>
</dbReference>
<sequence>MTEHRNTDPHPPSQQRSSQDQPSREGTPHKSTSEHEREIQATIQRILAADREREILAGRRDAEKSNAAPAGTEAFHTEEGAGNHAADEHAEDEAGEPGGPRQRGSFLQFGQAQALDTGQAEHSRFDGLQQDLEERRATRRVQGLSTELEDISEVEYRQLRLERVVLAGLWSDGTAEQAENSLRELAALAETAGSEVLDGVIQRRVKPDPGTYFGSGKATELRDIVTEVGADTVIVDSELAPSQRRGLEDVIKVKVIDRTALILDIFAQHAKSREGKAQVELAQLEYLLPRLRGWGESMSRQAGGQVAGGAGIGSRGPGETKIELDRRRIRNRMAKLRREIKAMKPAREAKRANRKRHSVPSVAIVGYTNAGKSSLLNRLTDAGVLVENALFATLDPTVRSAQTPDGIGYTLTDTVGFVRNLPTHLVEAFRSTLEEAADADVLLHVVDASHPDPMSQIQAVHEVLADIEADCPELIVLNKADLADAHTLAQLRRNHPDHVVVSARTGQGIDELKERISRTIPRPHTEVRALIPYTEGDLVARLHGQDAELLELEHVEDGTQIHALVRPDLADALAPYAQTNDAQAHTADEAQAEATEEANEEANE</sequence>
<dbReference type="InterPro" id="IPR016496">
    <property type="entry name" value="GTPase_HflX"/>
</dbReference>
<dbReference type="EMBL" id="JAVDXX010000001">
    <property type="protein sequence ID" value="MDR7293219.1"/>
    <property type="molecule type" value="Genomic_DNA"/>
</dbReference>
<dbReference type="Pfam" id="PF01926">
    <property type="entry name" value="MMR_HSR1"/>
    <property type="match status" value="1"/>
</dbReference>
<feature type="compositionally biased region" description="Acidic residues" evidence="6">
    <location>
        <begin position="590"/>
        <end position="604"/>
    </location>
</feature>
<dbReference type="Gene3D" id="3.40.50.300">
    <property type="entry name" value="P-loop containing nucleotide triphosphate hydrolases"/>
    <property type="match status" value="1"/>
</dbReference>
<comment type="subcellular location">
    <subcellularLocation>
        <location evidence="5">Cytoplasm</location>
    </subcellularLocation>
    <text evidence="5">May associate with membranes.</text>
</comment>
<gene>
    <name evidence="5" type="primary">hflX</name>
    <name evidence="8" type="ORF">J2S67_000487</name>
</gene>
<dbReference type="Proteomes" id="UP001180715">
    <property type="component" value="Unassembled WGS sequence"/>
</dbReference>
<keyword evidence="2 5" id="KW-0547">Nucleotide-binding</keyword>
<evidence type="ECO:0000256" key="6">
    <source>
        <dbReference type="SAM" id="MobiDB-lite"/>
    </source>
</evidence>
<dbReference type="Pfam" id="PF13167">
    <property type="entry name" value="GTP-bdg_N"/>
    <property type="match status" value="1"/>
</dbReference>
<dbReference type="InterPro" id="IPR042108">
    <property type="entry name" value="GTPase_HflX_N_sf"/>
</dbReference>
<keyword evidence="3" id="KW-0460">Magnesium</keyword>
<dbReference type="Gene3D" id="6.10.250.2860">
    <property type="match status" value="1"/>
</dbReference>
<name>A0ABU1YXZ9_9MICC</name>
<comment type="subunit">
    <text evidence="5">Monomer. Associates with the 50S ribosomal subunit.</text>
</comment>
<dbReference type="PANTHER" id="PTHR10229">
    <property type="entry name" value="GTP-BINDING PROTEIN HFLX"/>
    <property type="match status" value="1"/>
</dbReference>